<evidence type="ECO:0000259" key="4">
    <source>
        <dbReference type="Pfam" id="PF00294"/>
    </source>
</evidence>
<protein>
    <submittedName>
        <fullName evidence="5">Ketohexokinase</fullName>
    </submittedName>
</protein>
<name>A0A6F9DEZ6_9ASCI</name>
<dbReference type="InterPro" id="IPR029056">
    <property type="entry name" value="Ribokinase-like"/>
</dbReference>
<keyword evidence="2 5" id="KW-0418">Kinase</keyword>
<feature type="signal peptide" evidence="3">
    <location>
        <begin position="1"/>
        <end position="21"/>
    </location>
</feature>
<dbReference type="CDD" id="cd01939">
    <property type="entry name" value="Ketohexokinase"/>
    <property type="match status" value="1"/>
</dbReference>
<evidence type="ECO:0000256" key="1">
    <source>
        <dbReference type="ARBA" id="ARBA00022679"/>
    </source>
</evidence>
<dbReference type="AlphaFoldDB" id="A0A6F9DEZ6"/>
<dbReference type="InterPro" id="IPR011611">
    <property type="entry name" value="PfkB_dom"/>
</dbReference>
<accession>A0A6F9DEZ6</accession>
<evidence type="ECO:0000256" key="3">
    <source>
        <dbReference type="SAM" id="SignalP"/>
    </source>
</evidence>
<gene>
    <name evidence="5" type="primary">Khk</name>
</gene>
<reference evidence="5" key="1">
    <citation type="submission" date="2020-04" db="EMBL/GenBank/DDBJ databases">
        <authorList>
            <person name="Neveu A P."/>
        </authorList>
    </citation>
    <scope>NUCLEOTIDE SEQUENCE</scope>
    <source>
        <tissue evidence="5">Whole embryo</tissue>
    </source>
</reference>
<dbReference type="GO" id="GO:0004454">
    <property type="term" value="F:ketohexokinase activity"/>
    <property type="evidence" value="ECO:0007669"/>
    <property type="project" value="InterPro"/>
</dbReference>
<dbReference type="SUPFAM" id="SSF53613">
    <property type="entry name" value="Ribokinase-like"/>
    <property type="match status" value="1"/>
</dbReference>
<proteinExistence type="evidence at transcript level"/>
<keyword evidence="1" id="KW-0808">Transferase</keyword>
<dbReference type="InterPro" id="IPR052562">
    <property type="entry name" value="Ketohexokinase-related"/>
</dbReference>
<dbReference type="InterPro" id="IPR034093">
    <property type="entry name" value="KHK"/>
</dbReference>
<feature type="chain" id="PRO_5026087012" evidence="3">
    <location>
        <begin position="22"/>
        <end position="315"/>
    </location>
</feature>
<sequence>MKVRKGKLLCVGLICLDVVTTCKEFPVEDTLQRTESVSWQKGGNAANTSAVLGILGDEVDFMGSLPQSASDFSSKLMTSFVKAEMEDCGVGMQNVVNFTDKSLPFSCVILNKTKGSRTILHNNEGVTEPTFEDICRLNLDEYSWIHFEGRNIPEVLKMLDHVTAYNQKHPDEQIILSVDLERPNRKNIEQLIPYVDVLLVGRDFALGKGIQSAMEAVEHYRTVAKKRAYVVCPWGDTGAASGVAGAVDDVILTPAVPPDHVIDTLGAGDTFLGALIHSLRLERPLDDAVGYACAVAGFKCGHQGYKCLQAFTEKS</sequence>
<dbReference type="Pfam" id="PF00294">
    <property type="entry name" value="PfkB"/>
    <property type="match status" value="1"/>
</dbReference>
<evidence type="ECO:0000313" key="5">
    <source>
        <dbReference type="EMBL" id="CAB3258508.1"/>
    </source>
</evidence>
<dbReference type="InterPro" id="IPR002173">
    <property type="entry name" value="Carboh/pur_kinase_PfkB_CS"/>
</dbReference>
<dbReference type="PANTHER" id="PTHR42774">
    <property type="entry name" value="PHOSPHOTRANSFERASE SYSTEM TRANSPORT PROTEIN"/>
    <property type="match status" value="1"/>
</dbReference>
<dbReference type="Gene3D" id="3.40.1190.20">
    <property type="match status" value="1"/>
</dbReference>
<dbReference type="GO" id="GO:0006000">
    <property type="term" value="P:fructose metabolic process"/>
    <property type="evidence" value="ECO:0007669"/>
    <property type="project" value="InterPro"/>
</dbReference>
<organism evidence="5">
    <name type="scientific">Phallusia mammillata</name>
    <dbReference type="NCBI Taxonomy" id="59560"/>
    <lineage>
        <taxon>Eukaryota</taxon>
        <taxon>Metazoa</taxon>
        <taxon>Chordata</taxon>
        <taxon>Tunicata</taxon>
        <taxon>Ascidiacea</taxon>
        <taxon>Phlebobranchia</taxon>
        <taxon>Ascidiidae</taxon>
        <taxon>Phallusia</taxon>
    </lineage>
</organism>
<evidence type="ECO:0000256" key="2">
    <source>
        <dbReference type="ARBA" id="ARBA00022777"/>
    </source>
</evidence>
<dbReference type="PROSITE" id="PS00584">
    <property type="entry name" value="PFKB_KINASES_2"/>
    <property type="match status" value="1"/>
</dbReference>
<dbReference type="GO" id="GO:0006753">
    <property type="term" value="P:nucleoside phosphate metabolic process"/>
    <property type="evidence" value="ECO:0007669"/>
    <property type="project" value="UniProtKB-ARBA"/>
</dbReference>
<dbReference type="EMBL" id="LR786165">
    <property type="protein sequence ID" value="CAB3258508.1"/>
    <property type="molecule type" value="mRNA"/>
</dbReference>
<feature type="domain" description="Carbohydrate kinase PfkB" evidence="4">
    <location>
        <begin position="7"/>
        <end position="304"/>
    </location>
</feature>
<dbReference type="PANTHER" id="PTHR42774:SF3">
    <property type="entry name" value="KETOHEXOKINASE"/>
    <property type="match status" value="1"/>
</dbReference>
<keyword evidence="3" id="KW-0732">Signal</keyword>